<dbReference type="Proteomes" id="UP000076532">
    <property type="component" value="Unassembled WGS sequence"/>
</dbReference>
<keyword evidence="3" id="KW-1185">Reference proteome</keyword>
<organism evidence="2 3">
    <name type="scientific">Athelia psychrophila</name>
    <dbReference type="NCBI Taxonomy" id="1759441"/>
    <lineage>
        <taxon>Eukaryota</taxon>
        <taxon>Fungi</taxon>
        <taxon>Dikarya</taxon>
        <taxon>Basidiomycota</taxon>
        <taxon>Agaricomycotina</taxon>
        <taxon>Agaricomycetes</taxon>
        <taxon>Agaricomycetidae</taxon>
        <taxon>Atheliales</taxon>
        <taxon>Atheliaceae</taxon>
        <taxon>Athelia</taxon>
    </lineage>
</organism>
<dbReference type="AlphaFoldDB" id="A0A166Q9W9"/>
<feature type="transmembrane region" description="Helical" evidence="1">
    <location>
        <begin position="109"/>
        <end position="130"/>
    </location>
</feature>
<evidence type="ECO:0000313" key="3">
    <source>
        <dbReference type="Proteomes" id="UP000076532"/>
    </source>
</evidence>
<feature type="transmembrane region" description="Helical" evidence="1">
    <location>
        <begin position="63"/>
        <end position="80"/>
    </location>
</feature>
<feature type="transmembrane region" description="Helical" evidence="1">
    <location>
        <begin position="223"/>
        <end position="245"/>
    </location>
</feature>
<protein>
    <recommendedName>
        <fullName evidence="4">G-protein coupled receptors family 3 profile domain-containing protein</fullName>
    </recommendedName>
</protein>
<evidence type="ECO:0008006" key="4">
    <source>
        <dbReference type="Google" id="ProtNLM"/>
    </source>
</evidence>
<feature type="transmembrane region" description="Helical" evidence="1">
    <location>
        <begin position="251"/>
        <end position="273"/>
    </location>
</feature>
<sequence>MVHFNASWAPPGEPPALLSAERSSLDGTPLSCVAYGMLLLLFLQCADVLLQTNNRQAKRRWRLFTYISIIFCLATIALGTELKWTEMMFIDDRNFPGGPATFGVTMFSYWIPMLCSACGVTLCWLADGFLLYRCLVVWDHQYWIIILPGIVFLGTISISIIWLLTTGLDLFPAQALDLGTAYWSLSVSQNILVTILICARLFYVRHRITSALGSEHGRLYTHICAMLVESAALYSIWGLIVLVAYTKNATAVLNIFVMALSQIQAVASLAIILRVGQGKAYTTNNEPRLPTIQFGAVDSGSGSNVSSGITPDPTEKTIRYNCREIPSALL</sequence>
<feature type="transmembrane region" description="Helical" evidence="1">
    <location>
        <begin position="33"/>
        <end position="51"/>
    </location>
</feature>
<dbReference type="EMBL" id="KV417511">
    <property type="protein sequence ID" value="KZP26916.1"/>
    <property type="molecule type" value="Genomic_DNA"/>
</dbReference>
<evidence type="ECO:0000256" key="1">
    <source>
        <dbReference type="SAM" id="Phobius"/>
    </source>
</evidence>
<feature type="transmembrane region" description="Helical" evidence="1">
    <location>
        <begin position="142"/>
        <end position="162"/>
    </location>
</feature>
<dbReference type="OrthoDB" id="2905268at2759"/>
<feature type="transmembrane region" description="Helical" evidence="1">
    <location>
        <begin position="182"/>
        <end position="203"/>
    </location>
</feature>
<evidence type="ECO:0000313" key="2">
    <source>
        <dbReference type="EMBL" id="KZP26916.1"/>
    </source>
</evidence>
<keyword evidence="1" id="KW-1133">Transmembrane helix</keyword>
<keyword evidence="1" id="KW-0472">Membrane</keyword>
<accession>A0A166Q9W9</accession>
<gene>
    <name evidence="2" type="ORF">FIBSPDRAFT_928351</name>
</gene>
<proteinExistence type="predicted"/>
<reference evidence="2 3" key="1">
    <citation type="journal article" date="2016" name="Mol. Biol. Evol.">
        <title>Comparative Genomics of Early-Diverging Mushroom-Forming Fungi Provides Insights into the Origins of Lignocellulose Decay Capabilities.</title>
        <authorList>
            <person name="Nagy L.G."/>
            <person name="Riley R."/>
            <person name="Tritt A."/>
            <person name="Adam C."/>
            <person name="Daum C."/>
            <person name="Floudas D."/>
            <person name="Sun H."/>
            <person name="Yadav J.S."/>
            <person name="Pangilinan J."/>
            <person name="Larsson K.H."/>
            <person name="Matsuura K."/>
            <person name="Barry K."/>
            <person name="Labutti K."/>
            <person name="Kuo R."/>
            <person name="Ohm R.A."/>
            <person name="Bhattacharya S.S."/>
            <person name="Shirouzu T."/>
            <person name="Yoshinaga Y."/>
            <person name="Martin F.M."/>
            <person name="Grigoriev I.V."/>
            <person name="Hibbett D.S."/>
        </authorList>
    </citation>
    <scope>NUCLEOTIDE SEQUENCE [LARGE SCALE GENOMIC DNA]</scope>
    <source>
        <strain evidence="2 3">CBS 109695</strain>
    </source>
</reference>
<keyword evidence="1" id="KW-0812">Transmembrane</keyword>
<name>A0A166Q9W9_9AGAM</name>